<dbReference type="InterPro" id="IPR022707">
    <property type="entry name" value="Mot1_central_dom"/>
</dbReference>
<dbReference type="InterPro" id="IPR001650">
    <property type="entry name" value="Helicase_C-like"/>
</dbReference>
<feature type="domain" description="Helicase C-terminal" evidence="6">
    <location>
        <begin position="1581"/>
        <end position="1747"/>
    </location>
</feature>
<dbReference type="InterPro" id="IPR011989">
    <property type="entry name" value="ARM-like"/>
</dbReference>
<evidence type="ECO:0000313" key="8">
    <source>
        <dbReference type="Proteomes" id="UP001153069"/>
    </source>
</evidence>
<dbReference type="OrthoDB" id="10252227at2759"/>
<dbReference type="InterPro" id="IPR014001">
    <property type="entry name" value="Helicase_ATP-bd"/>
</dbReference>
<dbReference type="GO" id="GO:0004386">
    <property type="term" value="F:helicase activity"/>
    <property type="evidence" value="ECO:0007669"/>
    <property type="project" value="UniProtKB-KW"/>
</dbReference>
<dbReference type="InterPro" id="IPR016024">
    <property type="entry name" value="ARM-type_fold"/>
</dbReference>
<dbReference type="Gene3D" id="3.40.50.300">
    <property type="entry name" value="P-loop containing nucleotide triphosphate hydrolases"/>
    <property type="match status" value="1"/>
</dbReference>
<dbReference type="Gene3D" id="1.25.10.10">
    <property type="entry name" value="Leucine-rich Repeat Variant"/>
    <property type="match status" value="2"/>
</dbReference>
<dbReference type="SMART" id="SM00490">
    <property type="entry name" value="HELICc"/>
    <property type="match status" value="1"/>
</dbReference>
<comment type="caution">
    <text evidence="7">The sequence shown here is derived from an EMBL/GenBank/DDBJ whole genome shotgun (WGS) entry which is preliminary data.</text>
</comment>
<feature type="domain" description="Helicase ATP-binding" evidence="5">
    <location>
        <begin position="1211"/>
        <end position="1382"/>
    </location>
</feature>
<keyword evidence="2" id="KW-0067">ATP-binding</keyword>
<dbReference type="Pfam" id="PF00271">
    <property type="entry name" value="Helicase_C"/>
    <property type="match status" value="1"/>
</dbReference>
<dbReference type="GO" id="GO:0016887">
    <property type="term" value="F:ATP hydrolysis activity"/>
    <property type="evidence" value="ECO:0007669"/>
    <property type="project" value="InterPro"/>
</dbReference>
<dbReference type="InterPro" id="IPR044972">
    <property type="entry name" value="Mot1"/>
</dbReference>
<protein>
    <submittedName>
        <fullName evidence="7">CHD3-type chromatin-remodeling factor</fullName>
    </submittedName>
</protein>
<evidence type="ECO:0000256" key="1">
    <source>
        <dbReference type="ARBA" id="ARBA00022801"/>
    </source>
</evidence>
<evidence type="ECO:0000259" key="6">
    <source>
        <dbReference type="PROSITE" id="PS51194"/>
    </source>
</evidence>
<keyword evidence="2" id="KW-0547">Nucleotide-binding</keyword>
<feature type="region of interest" description="Disordered" evidence="4">
    <location>
        <begin position="219"/>
        <end position="253"/>
    </location>
</feature>
<evidence type="ECO:0000313" key="7">
    <source>
        <dbReference type="EMBL" id="CAB9497368.1"/>
    </source>
</evidence>
<keyword evidence="3" id="KW-0238">DNA-binding</keyword>
<dbReference type="InterPro" id="IPR027417">
    <property type="entry name" value="P-loop_NTPase"/>
</dbReference>
<dbReference type="CDD" id="cd18793">
    <property type="entry name" value="SF2_C_SNF"/>
    <property type="match status" value="1"/>
</dbReference>
<dbReference type="InterPro" id="IPR000330">
    <property type="entry name" value="SNF2_N"/>
</dbReference>
<dbReference type="Proteomes" id="UP001153069">
    <property type="component" value="Unassembled WGS sequence"/>
</dbReference>
<dbReference type="EMBL" id="CAICTM010000019">
    <property type="protein sequence ID" value="CAB9497368.1"/>
    <property type="molecule type" value="Genomic_DNA"/>
</dbReference>
<accession>A0A9N8H566</accession>
<keyword evidence="8" id="KW-1185">Reference proteome</keyword>
<organism evidence="7 8">
    <name type="scientific">Seminavis robusta</name>
    <dbReference type="NCBI Taxonomy" id="568900"/>
    <lineage>
        <taxon>Eukaryota</taxon>
        <taxon>Sar</taxon>
        <taxon>Stramenopiles</taxon>
        <taxon>Ochrophyta</taxon>
        <taxon>Bacillariophyta</taxon>
        <taxon>Bacillariophyceae</taxon>
        <taxon>Bacillariophycidae</taxon>
        <taxon>Naviculales</taxon>
        <taxon>Naviculaceae</taxon>
        <taxon>Seminavis</taxon>
    </lineage>
</organism>
<proteinExistence type="predicted"/>
<dbReference type="SMART" id="SM00487">
    <property type="entry name" value="DEXDc"/>
    <property type="match status" value="1"/>
</dbReference>
<evidence type="ECO:0000259" key="5">
    <source>
        <dbReference type="PROSITE" id="PS51192"/>
    </source>
</evidence>
<evidence type="ECO:0000256" key="4">
    <source>
        <dbReference type="SAM" id="MobiDB-lite"/>
    </source>
</evidence>
<dbReference type="PROSITE" id="PS51192">
    <property type="entry name" value="HELICASE_ATP_BIND_1"/>
    <property type="match status" value="1"/>
</dbReference>
<reference evidence="7" key="1">
    <citation type="submission" date="2020-06" db="EMBL/GenBank/DDBJ databases">
        <authorList>
            <consortium name="Plant Systems Biology data submission"/>
        </authorList>
    </citation>
    <scope>NUCLEOTIDE SEQUENCE</scope>
    <source>
        <strain evidence="7">D6</strain>
    </source>
</reference>
<dbReference type="Gene3D" id="3.40.50.10810">
    <property type="entry name" value="Tandem AAA-ATPase domain"/>
    <property type="match status" value="1"/>
</dbReference>
<dbReference type="PANTHER" id="PTHR36498">
    <property type="entry name" value="TATA-BINDING PROTEIN-ASSOCIATED FACTOR 172"/>
    <property type="match status" value="1"/>
</dbReference>
<feature type="compositionally biased region" description="Basic residues" evidence="4">
    <location>
        <begin position="235"/>
        <end position="244"/>
    </location>
</feature>
<evidence type="ECO:0000256" key="2">
    <source>
        <dbReference type="ARBA" id="ARBA00022806"/>
    </source>
</evidence>
<gene>
    <name evidence="7" type="ORF">SEMRO_19_G013190.1</name>
</gene>
<sequence length="1809" mass="199600">MKRQQPTTDRRREDESVLLLTPHTLRLLKLIQDGSQEHASMAALQLASISAQSSPLVLWDVLGRLLAFLLDPNWQTRQNASGAMEGVARHLPLASRQQFLSSAKQQDDSSSSSSVLWLTLQDFQPDLIIQQGRLLWAFTADQFAAAREEDSIRQLDQQHLAENKEGDAVTTDDDFVQRRVQQQRCILARRIGLSGLLQATGGTMDACLLEAITSNDFKNLPNPTVCSQPPPPQSRPKKRSRRHEKPKEDPHSSVRALLVLEMKREQTSDSAISLTHNNPQILLATELLFRLFDPTWYIRHGALMGLLALLKAWHGNNTCTSAFGAWPHDILVRCLCVVLLDRFGDYSGTTTSTSNAQSGSVVAPVRETAGQLVSMVWHMAPESIQKETLQALYRLASQDNEKSTDWEVRHGALVALKYICTVQVTGKSATRTFVEEIAQVASNCLQDEESDDVQSVAAQILAMAFSGDDSIHDPQILTIVWTALQKTRRVSSSLLDLITLCSLILEHRNSDLEGMDGGPSMLFVFGGYVDHDLASVRIAALRSVAQVVHPIWSAGADHGGSLGMVCDALDRLQEKLFLMFFEDQLLSSSQQIMNQQKGNQNRANVEGSNTSSLRDLEVSADLCAGRTLAWDNLVRILRQRATREDQSSQVQSLVYRLTLLYFGISPEERADDNTIRLPRGDTSVTVLLDAGKALSDIFLSVSNESMGCHLDLVEITIKTMLRSPWLGQCEAACLLFCSLADKVSNDPTCLASKALLPVLESCRQSITELLTLGHNELAPLCLAVDICNHTREVLQDRDMLKVCHSSFLNGFALSQKNTSDTKIANAVDTIRNLWKHTIAAKGGREEVFATTFSEVIATRSSMRWFALLAGAVLAGNNGTIPLKKATPVIRPLMTSLKNEKDPLRRLHSCSFAADMLSLMYQESRENANPFHKAREKVLSTMCDAISSDASSDIDDEQGESAAFARVIQSYLNKISSRIHSLQDIPPIWSRLQSLQGEFDENCAKDGLFNALALAKVVLGGLPNDCALASATITMFLPKLTLMACRLDDDNCQSASRMIVRAICADHTSHALQIAMPGIIDCLSDRTNDSYRLSACQTLQDIVDTVGMGICTFVRRLLRVVMSLMADPSPDCARLANAIFACLIRVAPLVPCEDSNGTQKAVDASGADSVIDHLIHGRPLPPYELPPRVKKSLRQGGVSLRPYQMEGVAWLKFLQSVNLNGALCDSMGLGKTLQALIGIAISHVDACNDSMPEGPKSLVVCPASVVGHWEAEIERFFPNESIFTCLSLIGNAKERKALWESKARQCNIVVTSYSVLRADVAILTRQCWRFCCLDEGHLIRNRNTVTARASRRIRAHHKLILTGTPVQNKVQEIFAAFDFLMPNFLGSSTSFAREFANPITKGHLAGASAESIGLGGDKLKVLHQQVLPFILRREKHQVLKELPPKCVSTVPCRMSVYQRQIQEKFLASEEGKKSVHELETALRLATSGPSTDDMNIGSNALRSLLFLRLLCTHPSLVEYKQNASSEHQVSRTYDVDMSGKFLALLELLGACGIYRDQVTGADNDSSLLYCQQHDDGEDDGDDVSMLLDPIQASDSVIGAPSNTFDSGSKCLVFAQFTQSLDAVEELLVKRHMPSLRYLRLDGRVPVTKRSAIVDAFNNDPSIKLMLLTTRVGGLGLNLTGADTVCFLESDFNPHADLQAADRAHRIGQSRTVNVYRLVTKDTIEEKIMSIQEKKLAMSNAIVNTDNSTMFSMGTDRLLDIFTSRTESHQKYERGSEEGGVEGYNLDALVERYKDEYSVLGMKDFIKALRS</sequence>
<name>A0A9N8H566_9STRA</name>
<evidence type="ECO:0000256" key="3">
    <source>
        <dbReference type="ARBA" id="ARBA00023125"/>
    </source>
</evidence>
<dbReference type="SUPFAM" id="SSF48371">
    <property type="entry name" value="ARM repeat"/>
    <property type="match status" value="1"/>
</dbReference>
<dbReference type="Pfam" id="PF00176">
    <property type="entry name" value="SNF2-rel_dom"/>
    <property type="match status" value="1"/>
</dbReference>
<dbReference type="InterPro" id="IPR049730">
    <property type="entry name" value="SNF2/RAD54-like_C"/>
</dbReference>
<dbReference type="GO" id="GO:0017025">
    <property type="term" value="F:TBP-class protein binding"/>
    <property type="evidence" value="ECO:0007669"/>
    <property type="project" value="InterPro"/>
</dbReference>
<dbReference type="InterPro" id="IPR038718">
    <property type="entry name" value="SNF2-like_sf"/>
</dbReference>
<dbReference type="PROSITE" id="PS51194">
    <property type="entry name" value="HELICASE_CTER"/>
    <property type="match status" value="1"/>
</dbReference>
<dbReference type="GO" id="GO:0003677">
    <property type="term" value="F:DNA binding"/>
    <property type="evidence" value="ECO:0007669"/>
    <property type="project" value="UniProtKB-KW"/>
</dbReference>
<keyword evidence="2" id="KW-0347">Helicase</keyword>
<dbReference type="Pfam" id="PF12054">
    <property type="entry name" value="DUF3535"/>
    <property type="match status" value="1"/>
</dbReference>
<dbReference type="GO" id="GO:0005524">
    <property type="term" value="F:ATP binding"/>
    <property type="evidence" value="ECO:0007669"/>
    <property type="project" value="InterPro"/>
</dbReference>
<dbReference type="PANTHER" id="PTHR36498:SF1">
    <property type="entry name" value="TATA-BINDING PROTEIN-ASSOCIATED FACTOR 172"/>
    <property type="match status" value="1"/>
</dbReference>
<keyword evidence="1" id="KW-0378">Hydrolase</keyword>
<dbReference type="SUPFAM" id="SSF52540">
    <property type="entry name" value="P-loop containing nucleoside triphosphate hydrolases"/>
    <property type="match status" value="2"/>
</dbReference>